<keyword evidence="5 17" id="KW-0067">ATP-binding</keyword>
<name>A0A830FPX4_9EURY</name>
<feature type="region of interest" description="Disordered" evidence="15">
    <location>
        <begin position="1"/>
        <end position="28"/>
    </location>
</feature>
<dbReference type="InterPro" id="IPR027417">
    <property type="entry name" value="P-loop_NTPase"/>
</dbReference>
<evidence type="ECO:0000256" key="3">
    <source>
        <dbReference type="ARBA" id="ARBA00022475"/>
    </source>
</evidence>
<proteinExistence type="predicted"/>
<evidence type="ECO:0000256" key="14">
    <source>
        <dbReference type="ARBA" id="ARBA00077139"/>
    </source>
</evidence>
<comment type="catalytic activity">
    <reaction evidence="9">
        <text>an R-cob(III)alamin(out) + ATP + H2O = an R-cob(III)alamin(in) + ADP + phosphate + H(+)</text>
        <dbReference type="Rhea" id="RHEA:17873"/>
        <dbReference type="ChEBI" id="CHEBI:15377"/>
        <dbReference type="ChEBI" id="CHEBI:15378"/>
        <dbReference type="ChEBI" id="CHEBI:30616"/>
        <dbReference type="ChEBI" id="CHEBI:43474"/>
        <dbReference type="ChEBI" id="CHEBI:140785"/>
        <dbReference type="ChEBI" id="CHEBI:456216"/>
        <dbReference type="EC" id="7.6.2.8"/>
    </reaction>
</comment>
<dbReference type="Gene3D" id="3.40.50.300">
    <property type="entry name" value="P-loop containing nucleotide triphosphate hydrolases"/>
    <property type="match status" value="1"/>
</dbReference>
<evidence type="ECO:0000256" key="13">
    <source>
        <dbReference type="ARBA" id="ARBA00073649"/>
    </source>
</evidence>
<dbReference type="PROSITE" id="PS50893">
    <property type="entry name" value="ABC_TRANSPORTER_2"/>
    <property type="match status" value="1"/>
</dbReference>
<evidence type="ECO:0000256" key="9">
    <source>
        <dbReference type="ARBA" id="ARBA00050590"/>
    </source>
</evidence>
<keyword evidence="3" id="KW-1003">Cell membrane</keyword>
<dbReference type="OrthoDB" id="24644at2157"/>
<comment type="function">
    <text evidence="10">Required for corrinoid utilization. Probably part of the ABC transporter complex BtuCDF involved in cobalamin (vitamin B12) import. Probably responsible for energy coupling to the transport system.</text>
</comment>
<keyword evidence="7" id="KW-0406">Ion transport</keyword>
<dbReference type="EC" id="7.6.2.8" evidence="12"/>
<dbReference type="InterPro" id="IPR003439">
    <property type="entry name" value="ABC_transporter-like_ATP-bd"/>
</dbReference>
<keyword evidence="6" id="KW-0408">Iron</keyword>
<reference evidence="17" key="1">
    <citation type="journal article" date="2014" name="Int. J. Syst. Evol. Microbiol.">
        <title>Complete genome sequence of Corynebacterium casei LMG S-19264T (=DSM 44701T), isolated from a smear-ripened cheese.</title>
        <authorList>
            <consortium name="US DOE Joint Genome Institute (JGI-PGF)"/>
            <person name="Walter F."/>
            <person name="Albersmeier A."/>
            <person name="Kalinowski J."/>
            <person name="Ruckert C."/>
        </authorList>
    </citation>
    <scope>NUCLEOTIDE SEQUENCE</scope>
    <source>
        <strain evidence="17">JCM 19596</strain>
    </source>
</reference>
<evidence type="ECO:0000256" key="1">
    <source>
        <dbReference type="ARBA" id="ARBA00004202"/>
    </source>
</evidence>
<dbReference type="InterPro" id="IPR017871">
    <property type="entry name" value="ABC_transporter-like_CS"/>
</dbReference>
<evidence type="ECO:0000256" key="11">
    <source>
        <dbReference type="ARBA" id="ARBA00064420"/>
    </source>
</evidence>
<dbReference type="CDD" id="cd03214">
    <property type="entry name" value="ABC_Iron-Siderophores_B12_Hemin"/>
    <property type="match status" value="1"/>
</dbReference>
<organism evidence="17 18">
    <name type="scientific">Halocalculus aciditolerans</name>
    <dbReference type="NCBI Taxonomy" id="1383812"/>
    <lineage>
        <taxon>Archaea</taxon>
        <taxon>Methanobacteriati</taxon>
        <taxon>Methanobacteriota</taxon>
        <taxon>Stenosarchaea group</taxon>
        <taxon>Halobacteria</taxon>
        <taxon>Halobacteriales</taxon>
        <taxon>Halobacteriaceae</taxon>
        <taxon>Halocalculus</taxon>
    </lineage>
</organism>
<evidence type="ECO:0000259" key="16">
    <source>
        <dbReference type="PROSITE" id="PS50893"/>
    </source>
</evidence>
<keyword evidence="2" id="KW-0813">Transport</keyword>
<evidence type="ECO:0000256" key="6">
    <source>
        <dbReference type="ARBA" id="ARBA00023004"/>
    </source>
</evidence>
<keyword evidence="8" id="KW-0472">Membrane</keyword>
<dbReference type="PANTHER" id="PTHR42771">
    <property type="entry name" value="IRON(3+)-HYDROXAMATE IMPORT ATP-BINDING PROTEIN FHUC"/>
    <property type="match status" value="1"/>
</dbReference>
<comment type="subcellular location">
    <subcellularLocation>
        <location evidence="1">Cell membrane</location>
        <topology evidence="1">Peripheral membrane protein</topology>
    </subcellularLocation>
</comment>
<dbReference type="EMBL" id="BMPG01000004">
    <property type="protein sequence ID" value="GGL68768.1"/>
    <property type="molecule type" value="Genomic_DNA"/>
</dbReference>
<dbReference type="InterPro" id="IPR003593">
    <property type="entry name" value="AAA+_ATPase"/>
</dbReference>
<evidence type="ECO:0000256" key="10">
    <source>
        <dbReference type="ARBA" id="ARBA00058960"/>
    </source>
</evidence>
<dbReference type="Proteomes" id="UP000607197">
    <property type="component" value="Unassembled WGS sequence"/>
</dbReference>
<accession>A0A830FPX4</accession>
<evidence type="ECO:0000256" key="4">
    <source>
        <dbReference type="ARBA" id="ARBA00022741"/>
    </source>
</evidence>
<sequence>MSQTQPNTTDDAHYEPSSNAASTPSESDAKLHANDLQLGYPGLDEPVIDTETLVIPEGEVTALVGPNGSGKSTLLKSLARHLEPEAGDVLLDGRELADFGSKEFARELGMLAQQNTAPEGITVEELIHHGRYPHKGFFDGRTEEDETAVERALELAGVTHLRDVEIGSLSGGQRQLVWIAMALAQETETLLLDEPTTYLDLRHQLQVMDVIRTLNEERGVTVCVVLHDITQAARFADYLVALQDGDVYDWGRPEDVVSEQLLAEVFGVEAAVEYGAEPTITPKRALDD</sequence>
<evidence type="ECO:0000313" key="17">
    <source>
        <dbReference type="EMBL" id="GGL68768.1"/>
    </source>
</evidence>
<evidence type="ECO:0000313" key="18">
    <source>
        <dbReference type="Proteomes" id="UP000607197"/>
    </source>
</evidence>
<evidence type="ECO:0000256" key="15">
    <source>
        <dbReference type="SAM" id="MobiDB-lite"/>
    </source>
</evidence>
<dbReference type="PROSITE" id="PS00211">
    <property type="entry name" value="ABC_TRANSPORTER_1"/>
    <property type="match status" value="1"/>
</dbReference>
<evidence type="ECO:0000256" key="2">
    <source>
        <dbReference type="ARBA" id="ARBA00022448"/>
    </source>
</evidence>
<evidence type="ECO:0000256" key="7">
    <source>
        <dbReference type="ARBA" id="ARBA00023065"/>
    </source>
</evidence>
<dbReference type="GO" id="GO:0005524">
    <property type="term" value="F:ATP binding"/>
    <property type="evidence" value="ECO:0007669"/>
    <property type="project" value="UniProtKB-KW"/>
</dbReference>
<evidence type="ECO:0000256" key="8">
    <source>
        <dbReference type="ARBA" id="ARBA00023136"/>
    </source>
</evidence>
<comment type="subunit">
    <text evidence="11">The complex is composed of two ATP-binding proteins (BtuD), two transmembrane proteins (BtuC) and a solute-binding protein (BtuF).</text>
</comment>
<dbReference type="InterPro" id="IPR051535">
    <property type="entry name" value="Siderophore_ABC-ATPase"/>
</dbReference>
<dbReference type="AlphaFoldDB" id="A0A830FPX4"/>
<dbReference type="GO" id="GO:0015420">
    <property type="term" value="F:ABC-type vitamin B12 transporter activity"/>
    <property type="evidence" value="ECO:0007669"/>
    <property type="project" value="UniProtKB-EC"/>
</dbReference>
<dbReference type="GO" id="GO:0006811">
    <property type="term" value="P:monoatomic ion transport"/>
    <property type="evidence" value="ECO:0007669"/>
    <property type="project" value="UniProtKB-KW"/>
</dbReference>
<evidence type="ECO:0000256" key="5">
    <source>
        <dbReference type="ARBA" id="ARBA00022840"/>
    </source>
</evidence>
<dbReference type="RefSeq" id="WP_188980082.1">
    <property type="nucleotide sequence ID" value="NZ_BMPG01000004.1"/>
</dbReference>
<feature type="domain" description="ABC transporter" evidence="16">
    <location>
        <begin position="31"/>
        <end position="269"/>
    </location>
</feature>
<dbReference type="PANTHER" id="PTHR42771:SF2">
    <property type="entry name" value="IRON(3+)-HYDROXAMATE IMPORT ATP-BINDING PROTEIN FHUC"/>
    <property type="match status" value="1"/>
</dbReference>
<dbReference type="GO" id="GO:0005886">
    <property type="term" value="C:plasma membrane"/>
    <property type="evidence" value="ECO:0007669"/>
    <property type="project" value="UniProtKB-SubCell"/>
</dbReference>
<evidence type="ECO:0000256" key="12">
    <source>
        <dbReference type="ARBA" id="ARBA00066387"/>
    </source>
</evidence>
<keyword evidence="18" id="KW-1185">Reference proteome</keyword>
<comment type="caution">
    <text evidence="17">The sequence shown here is derived from an EMBL/GenBank/DDBJ whole genome shotgun (WGS) entry which is preliminary data.</text>
</comment>
<dbReference type="GO" id="GO:0016887">
    <property type="term" value="F:ATP hydrolysis activity"/>
    <property type="evidence" value="ECO:0007669"/>
    <property type="project" value="InterPro"/>
</dbReference>
<protein>
    <recommendedName>
        <fullName evidence="13">Cobalamin import ATP-binding protein BtuD</fullName>
        <ecNumber evidence="12">7.6.2.8</ecNumber>
    </recommendedName>
    <alternativeName>
        <fullName evidence="14">Vitamin B12-transporting ATPase</fullName>
    </alternativeName>
</protein>
<feature type="compositionally biased region" description="Polar residues" evidence="15">
    <location>
        <begin position="16"/>
        <end position="26"/>
    </location>
</feature>
<dbReference type="Pfam" id="PF00005">
    <property type="entry name" value="ABC_tran"/>
    <property type="match status" value="1"/>
</dbReference>
<dbReference type="FunFam" id="3.40.50.300:FF:000134">
    <property type="entry name" value="Iron-enterobactin ABC transporter ATP-binding protein"/>
    <property type="match status" value="1"/>
</dbReference>
<dbReference type="SUPFAM" id="SSF52540">
    <property type="entry name" value="P-loop containing nucleoside triphosphate hydrolases"/>
    <property type="match status" value="1"/>
</dbReference>
<dbReference type="SMART" id="SM00382">
    <property type="entry name" value="AAA"/>
    <property type="match status" value="1"/>
</dbReference>
<gene>
    <name evidence="17" type="ORF">GCM10009039_28430</name>
</gene>
<reference evidence="17" key="2">
    <citation type="submission" date="2020-09" db="EMBL/GenBank/DDBJ databases">
        <authorList>
            <person name="Sun Q."/>
            <person name="Ohkuma M."/>
        </authorList>
    </citation>
    <scope>NUCLEOTIDE SEQUENCE</scope>
    <source>
        <strain evidence="17">JCM 19596</strain>
    </source>
</reference>
<keyword evidence="4" id="KW-0547">Nucleotide-binding</keyword>